<accession>A0A2H0YVK4</accession>
<evidence type="ECO:0000313" key="2">
    <source>
        <dbReference type="EMBL" id="PIS41772.1"/>
    </source>
</evidence>
<dbReference type="AlphaFoldDB" id="A0A2H0YVK4"/>
<dbReference type="InterPro" id="IPR000477">
    <property type="entry name" value="RT_dom"/>
</dbReference>
<proteinExistence type="predicted"/>
<organism evidence="2 3">
    <name type="scientific">Candidatus Kerfeldbacteria bacterium CG08_land_8_20_14_0_20_42_7</name>
    <dbReference type="NCBI Taxonomy" id="2014245"/>
    <lineage>
        <taxon>Bacteria</taxon>
        <taxon>Candidatus Kerfeldiibacteriota</taxon>
    </lineage>
</organism>
<name>A0A2H0YVK4_9BACT</name>
<dbReference type="PROSITE" id="PS50878">
    <property type="entry name" value="RT_POL"/>
    <property type="match status" value="1"/>
</dbReference>
<comment type="caution">
    <text evidence="2">The sequence shown here is derived from an EMBL/GenBank/DDBJ whole genome shotgun (WGS) entry which is preliminary data.</text>
</comment>
<dbReference type="PANTHER" id="PTHR34047">
    <property type="entry name" value="NUCLEAR INTRON MATURASE 1, MITOCHONDRIAL-RELATED"/>
    <property type="match status" value="1"/>
</dbReference>
<dbReference type="PANTHER" id="PTHR34047:SF8">
    <property type="entry name" value="PROTEIN YKFC"/>
    <property type="match status" value="1"/>
</dbReference>
<evidence type="ECO:0000313" key="3">
    <source>
        <dbReference type="Proteomes" id="UP000228711"/>
    </source>
</evidence>
<dbReference type="SUPFAM" id="SSF56672">
    <property type="entry name" value="DNA/RNA polymerases"/>
    <property type="match status" value="1"/>
</dbReference>
<sequence>MCVKVSFILIIPRPLLPEYGSHLSVPIGNLTSQIFANIYMTPFDYFVTHELKIKRYFRYTDDLLFVSPSRDDLLSLQRKIEQFFNKRLALKIHPKKIYLRKLSQGVDFVGYVFLPYHRVLRTKTKQRMFIKIRQKAICNNQGLFGDMSLYQSLQSYAGLLRHCEGHALKQQLYNDAWLRKNNSN</sequence>
<dbReference type="EMBL" id="PEXV01000051">
    <property type="protein sequence ID" value="PIS41772.1"/>
    <property type="molecule type" value="Genomic_DNA"/>
</dbReference>
<dbReference type="InterPro" id="IPR051083">
    <property type="entry name" value="GrpII_Intron_Splice-Mob/Def"/>
</dbReference>
<evidence type="ECO:0000259" key="1">
    <source>
        <dbReference type="PROSITE" id="PS50878"/>
    </source>
</evidence>
<dbReference type="InterPro" id="IPR043502">
    <property type="entry name" value="DNA/RNA_pol_sf"/>
</dbReference>
<reference evidence="3" key="1">
    <citation type="submission" date="2017-09" db="EMBL/GenBank/DDBJ databases">
        <title>Depth-based differentiation of microbial function through sediment-hosted aquifers and enrichment of novel symbionts in the deep terrestrial subsurface.</title>
        <authorList>
            <person name="Probst A.J."/>
            <person name="Ladd B."/>
            <person name="Jarett J.K."/>
            <person name="Geller-Mcgrath D.E."/>
            <person name="Sieber C.M.K."/>
            <person name="Emerson J.B."/>
            <person name="Anantharaman K."/>
            <person name="Thomas B.C."/>
            <person name="Malmstrom R."/>
            <person name="Stieglmeier M."/>
            <person name="Klingl A."/>
            <person name="Woyke T."/>
            <person name="Ryan C.M."/>
            <person name="Banfield J.F."/>
        </authorList>
    </citation>
    <scope>NUCLEOTIDE SEQUENCE [LARGE SCALE GENOMIC DNA]</scope>
</reference>
<dbReference type="CDD" id="cd01646">
    <property type="entry name" value="RT_Bac_retron_I"/>
    <property type="match status" value="1"/>
</dbReference>
<protein>
    <recommendedName>
        <fullName evidence="1">Reverse transcriptase domain-containing protein</fullName>
    </recommendedName>
</protein>
<gene>
    <name evidence="2" type="ORF">COT25_01365</name>
</gene>
<feature type="domain" description="Reverse transcriptase" evidence="1">
    <location>
        <begin position="1"/>
        <end position="113"/>
    </location>
</feature>
<dbReference type="Pfam" id="PF00078">
    <property type="entry name" value="RVT_1"/>
    <property type="match status" value="1"/>
</dbReference>
<dbReference type="Proteomes" id="UP000228711">
    <property type="component" value="Unassembled WGS sequence"/>
</dbReference>